<name>A0A0F9PIW7_9ZZZZ</name>
<accession>A0A0F9PIW7</accession>
<evidence type="ECO:0000313" key="1">
    <source>
        <dbReference type="EMBL" id="KKN00946.1"/>
    </source>
</evidence>
<comment type="caution">
    <text evidence="1">The sequence shown here is derived from an EMBL/GenBank/DDBJ whole genome shotgun (WGS) entry which is preliminary data.</text>
</comment>
<dbReference type="AlphaFoldDB" id="A0A0F9PIW7"/>
<reference evidence="1" key="1">
    <citation type="journal article" date="2015" name="Nature">
        <title>Complex archaea that bridge the gap between prokaryotes and eukaryotes.</title>
        <authorList>
            <person name="Spang A."/>
            <person name="Saw J.H."/>
            <person name="Jorgensen S.L."/>
            <person name="Zaremba-Niedzwiedzka K."/>
            <person name="Martijn J."/>
            <person name="Lind A.E."/>
            <person name="van Eijk R."/>
            <person name="Schleper C."/>
            <person name="Guy L."/>
            <person name="Ettema T.J."/>
        </authorList>
    </citation>
    <scope>NUCLEOTIDE SEQUENCE</scope>
</reference>
<dbReference type="EMBL" id="LAZR01005317">
    <property type="protein sequence ID" value="KKN00946.1"/>
    <property type="molecule type" value="Genomic_DNA"/>
</dbReference>
<proteinExistence type="predicted"/>
<protein>
    <submittedName>
        <fullName evidence="1">Uncharacterized protein</fullName>
    </submittedName>
</protein>
<sequence length="63" mass="7480">MIKMHRGYYPIWPKWGIFCSHNPKTNCYHFIIGIGSAQVSLYFWPETRLMKLERESTQEVSDG</sequence>
<organism evidence="1">
    <name type="scientific">marine sediment metagenome</name>
    <dbReference type="NCBI Taxonomy" id="412755"/>
    <lineage>
        <taxon>unclassified sequences</taxon>
        <taxon>metagenomes</taxon>
        <taxon>ecological metagenomes</taxon>
    </lineage>
</organism>
<gene>
    <name evidence="1" type="ORF">LCGC14_1132760</name>
</gene>